<keyword evidence="2" id="KW-0539">Nucleus</keyword>
<dbReference type="Pfam" id="PF11951">
    <property type="entry name" value="Fungal_trans_2"/>
    <property type="match status" value="1"/>
</dbReference>
<sequence length="410" mass="44825">MSNAVTRTIVNPHSPTMSPVANHLLQFYIAETMRLTVPSTYARTEMCRFLVPMALQQPSLLYAIMAFAAVHLDAIGGLAGNAEKLIDTLQGNSISHLRHQLARRDPTARVVSLATTRTLCQAQIYGGKPLWRLHLNGARAILQSSHTQNNKQGSCSCTSTEEGFLLSWYNNAEGLAALTPAGLPGDQLGISCPSSREVFFDIFGGVMSDLPDLFREVGALVKERRRRAGPSPNRSILSESDIAVEADTLIREIHYRLQRDTAENLSLHPQILQALSANDIEDYALGNAAFLYTALLHVHCGVQRKPSSGPEAQFCVQNIICCAQNMKFSSGLSPRVLLVAPLFAAGLCAVGSGRESARSALADIGSWMKTPHLSKTVTLLEQIWSQSSGELEGDGVWTWFERISFDFLPY</sequence>
<evidence type="ECO:0000313" key="3">
    <source>
        <dbReference type="EMBL" id="KAK7424500.1"/>
    </source>
</evidence>
<organism evidence="3 4">
    <name type="scientific">Neonectria punicea</name>
    <dbReference type="NCBI Taxonomy" id="979145"/>
    <lineage>
        <taxon>Eukaryota</taxon>
        <taxon>Fungi</taxon>
        <taxon>Dikarya</taxon>
        <taxon>Ascomycota</taxon>
        <taxon>Pezizomycotina</taxon>
        <taxon>Sordariomycetes</taxon>
        <taxon>Hypocreomycetidae</taxon>
        <taxon>Hypocreales</taxon>
        <taxon>Nectriaceae</taxon>
        <taxon>Neonectria</taxon>
    </lineage>
</organism>
<dbReference type="Proteomes" id="UP001498476">
    <property type="component" value="Unassembled WGS sequence"/>
</dbReference>
<dbReference type="EMBL" id="JAZAVJ010000004">
    <property type="protein sequence ID" value="KAK7424500.1"/>
    <property type="molecule type" value="Genomic_DNA"/>
</dbReference>
<protein>
    <submittedName>
        <fullName evidence="3">Uncharacterized protein</fullName>
    </submittedName>
</protein>
<comment type="subcellular location">
    <subcellularLocation>
        <location evidence="1">Nucleus</location>
    </subcellularLocation>
</comment>
<dbReference type="InterPro" id="IPR021858">
    <property type="entry name" value="Fun_TF"/>
</dbReference>
<evidence type="ECO:0000256" key="2">
    <source>
        <dbReference type="ARBA" id="ARBA00023242"/>
    </source>
</evidence>
<evidence type="ECO:0000313" key="4">
    <source>
        <dbReference type="Proteomes" id="UP001498476"/>
    </source>
</evidence>
<name>A0ABR1HTF6_9HYPO</name>
<comment type="caution">
    <text evidence="3">The sequence shown here is derived from an EMBL/GenBank/DDBJ whole genome shotgun (WGS) entry which is preliminary data.</text>
</comment>
<dbReference type="PANTHER" id="PTHR37534:SF15">
    <property type="entry name" value="ZN(II)2CYS6 TRANSCRIPTION FACTOR (EUROFUNG)"/>
    <property type="match status" value="1"/>
</dbReference>
<reference evidence="3 4" key="1">
    <citation type="journal article" date="2025" name="Microbiol. Resour. Announc.">
        <title>Draft genome sequences for Neonectria magnoliae and Neonectria punicea, canker pathogens of Liriodendron tulipifera and Acer saccharum in West Virginia.</title>
        <authorList>
            <person name="Petronek H.M."/>
            <person name="Kasson M.T."/>
            <person name="Metheny A.M."/>
            <person name="Stauder C.M."/>
            <person name="Lovett B."/>
            <person name="Lynch S.C."/>
            <person name="Garnas J.R."/>
            <person name="Kasson L.R."/>
            <person name="Stajich J.E."/>
        </authorList>
    </citation>
    <scope>NUCLEOTIDE SEQUENCE [LARGE SCALE GENOMIC DNA]</scope>
    <source>
        <strain evidence="3 4">NRRL 64653</strain>
    </source>
</reference>
<keyword evidence="4" id="KW-1185">Reference proteome</keyword>
<accession>A0ABR1HTF6</accession>
<proteinExistence type="predicted"/>
<gene>
    <name evidence="3" type="ORF">QQX98_000465</name>
</gene>
<evidence type="ECO:0000256" key="1">
    <source>
        <dbReference type="ARBA" id="ARBA00004123"/>
    </source>
</evidence>
<dbReference type="PANTHER" id="PTHR37534">
    <property type="entry name" value="TRANSCRIPTIONAL ACTIVATOR PROTEIN UGA3"/>
    <property type="match status" value="1"/>
</dbReference>